<dbReference type="PANTHER" id="PTHR23221">
    <property type="entry name" value="GLYCOSYLPHOSPHATIDYLINOSITOL PHOSPHOLIPASE D"/>
    <property type="match status" value="1"/>
</dbReference>
<evidence type="ECO:0000313" key="6">
    <source>
        <dbReference type="EMBL" id="XDQ48388.1"/>
    </source>
</evidence>
<dbReference type="SUPFAM" id="SSF69318">
    <property type="entry name" value="Integrin alpha N-terminal domain"/>
    <property type="match status" value="1"/>
</dbReference>
<dbReference type="AlphaFoldDB" id="A0AB39QXV5"/>
<dbReference type="InterPro" id="IPR013517">
    <property type="entry name" value="FG-GAP"/>
</dbReference>
<dbReference type="GO" id="GO:0016787">
    <property type="term" value="F:hydrolase activity"/>
    <property type="evidence" value="ECO:0007669"/>
    <property type="project" value="UniProtKB-KW"/>
</dbReference>
<dbReference type="RefSeq" id="WP_369227185.1">
    <property type="nucleotide sequence ID" value="NZ_CP163441.1"/>
</dbReference>
<dbReference type="InterPro" id="IPR013519">
    <property type="entry name" value="Int_alpha_beta-p"/>
</dbReference>
<name>A0AB39QXV5_9ACTN</name>
<feature type="chain" id="PRO_5044269963" evidence="5">
    <location>
        <begin position="23"/>
        <end position="469"/>
    </location>
</feature>
<gene>
    <name evidence="6" type="ORF">AB5J52_42455</name>
</gene>
<feature type="signal peptide" evidence="5">
    <location>
        <begin position="1"/>
        <end position="22"/>
    </location>
</feature>
<keyword evidence="3" id="KW-0378">Hydrolase</keyword>
<evidence type="ECO:0000256" key="1">
    <source>
        <dbReference type="ARBA" id="ARBA00022729"/>
    </source>
</evidence>
<dbReference type="Pfam" id="PF13517">
    <property type="entry name" value="FG-GAP_3"/>
    <property type="match status" value="1"/>
</dbReference>
<reference evidence="6" key="1">
    <citation type="submission" date="2024-07" db="EMBL/GenBank/DDBJ databases">
        <authorList>
            <person name="Yu S.T."/>
        </authorList>
    </citation>
    <scope>NUCLEOTIDE SEQUENCE</scope>
    <source>
        <strain evidence="6">R39</strain>
    </source>
</reference>
<evidence type="ECO:0000256" key="5">
    <source>
        <dbReference type="SAM" id="SignalP"/>
    </source>
</evidence>
<dbReference type="EMBL" id="CP163441">
    <property type="protein sequence ID" value="XDQ48388.1"/>
    <property type="molecule type" value="Genomic_DNA"/>
</dbReference>
<keyword evidence="2" id="KW-0677">Repeat</keyword>
<dbReference type="PROSITE" id="PS51318">
    <property type="entry name" value="TAT"/>
    <property type="match status" value="1"/>
</dbReference>
<accession>A0AB39QXV5</accession>
<sequence>MVSKRIALGLAAVTTLAASAWAAAAEPQASAAVPTGPRADFDRDGRADIAIGAPGGQVGGRAGAGYVSIVYGNGETATFSQNTAGVPGAAEANDKFGQTVVPVDLDGDAYTDLVVGTPGERIGQVQAGMLIVLWGGPDGLGQATAVDTGARGGGDVGAVVTAGDFDGGRRVGLAVRAPGVVRLLSGIGRDGKPAKDSLFSLYDAEGAAVTVRDLSSGDVNGDGIADLVVTVTDDEEGDSWRSALYLGGTSGLTRVGILNAANGKRLNGQHTAVGDVNGDGYGDIVVGHGEEWNTDSGRPEIMGGAVGVAYGGPQGLSGTLAPFWVNQDSTGVPGVSEPGDGMGTGLAVADADGDGYADVLAGVPGEDFDGLTDPGSVLLLKGGPKGLTGSGAKVFTQNSAGVPGVAEKGDGFGKSAALGGRLVVGAPQENAGDGSAWVLNLSGNSTAYSPGSFGAPAAKAGFGGAVAGG</sequence>
<evidence type="ECO:0000256" key="4">
    <source>
        <dbReference type="ARBA" id="ARBA00023180"/>
    </source>
</evidence>
<keyword evidence="1 5" id="KW-0732">Signal</keyword>
<dbReference type="SMART" id="SM00191">
    <property type="entry name" value="Int_alpha"/>
    <property type="match status" value="5"/>
</dbReference>
<dbReference type="InterPro" id="IPR028994">
    <property type="entry name" value="Integrin_alpha_N"/>
</dbReference>
<dbReference type="Pfam" id="PF01839">
    <property type="entry name" value="FG-GAP"/>
    <property type="match status" value="3"/>
</dbReference>
<evidence type="ECO:0000256" key="3">
    <source>
        <dbReference type="ARBA" id="ARBA00022801"/>
    </source>
</evidence>
<organism evidence="6">
    <name type="scientific">Streptomyces sp. R39</name>
    <dbReference type="NCBI Taxonomy" id="3238631"/>
    <lineage>
        <taxon>Bacteria</taxon>
        <taxon>Bacillati</taxon>
        <taxon>Actinomycetota</taxon>
        <taxon>Actinomycetes</taxon>
        <taxon>Kitasatosporales</taxon>
        <taxon>Streptomycetaceae</taxon>
        <taxon>Streptomyces</taxon>
    </lineage>
</organism>
<keyword evidence="4" id="KW-0325">Glycoprotein</keyword>
<dbReference type="InterPro" id="IPR006311">
    <property type="entry name" value="TAT_signal"/>
</dbReference>
<protein>
    <submittedName>
        <fullName evidence="6">FG-GAP repeat domain-containing protein</fullName>
    </submittedName>
</protein>
<evidence type="ECO:0000256" key="2">
    <source>
        <dbReference type="ARBA" id="ARBA00022737"/>
    </source>
</evidence>
<dbReference type="PROSITE" id="PS51470">
    <property type="entry name" value="FG_GAP"/>
    <property type="match status" value="2"/>
</dbReference>
<dbReference type="PANTHER" id="PTHR23221:SF7">
    <property type="entry name" value="PHOSPHATIDYLINOSITOL-GLYCAN-SPECIFIC PHOSPHOLIPASE D"/>
    <property type="match status" value="1"/>
</dbReference>
<proteinExistence type="predicted"/>
<dbReference type="Gene3D" id="2.130.10.130">
    <property type="entry name" value="Integrin alpha, N-terminal"/>
    <property type="match status" value="3"/>
</dbReference>